<organism evidence="2 3">
    <name type="scientific">Roseibacillus persicicus</name>
    <dbReference type="NCBI Taxonomy" id="454148"/>
    <lineage>
        <taxon>Bacteria</taxon>
        <taxon>Pseudomonadati</taxon>
        <taxon>Verrucomicrobiota</taxon>
        <taxon>Verrucomicrobiia</taxon>
        <taxon>Verrucomicrobiales</taxon>
        <taxon>Verrucomicrobiaceae</taxon>
        <taxon>Roseibacillus</taxon>
    </lineage>
</organism>
<dbReference type="RefSeq" id="WP_189567888.1">
    <property type="nucleotide sequence ID" value="NZ_BMXI01000003.1"/>
</dbReference>
<gene>
    <name evidence="2" type="ORF">GCM10007100_09840</name>
</gene>
<accession>A0A918TFP9</accession>
<evidence type="ECO:0000256" key="1">
    <source>
        <dbReference type="SAM" id="Phobius"/>
    </source>
</evidence>
<keyword evidence="1" id="KW-0812">Transmembrane</keyword>
<reference evidence="2" key="2">
    <citation type="submission" date="2020-09" db="EMBL/GenBank/DDBJ databases">
        <authorList>
            <person name="Sun Q."/>
            <person name="Kim S."/>
        </authorList>
    </citation>
    <scope>NUCLEOTIDE SEQUENCE</scope>
    <source>
        <strain evidence="2">KCTC 12988</strain>
    </source>
</reference>
<evidence type="ECO:0000313" key="2">
    <source>
        <dbReference type="EMBL" id="GHC46288.1"/>
    </source>
</evidence>
<dbReference type="AlphaFoldDB" id="A0A918TFP9"/>
<protein>
    <submittedName>
        <fullName evidence="2">Uncharacterized protein</fullName>
    </submittedName>
</protein>
<keyword evidence="1" id="KW-0472">Membrane</keyword>
<keyword evidence="1" id="KW-1133">Transmembrane helix</keyword>
<reference evidence="2" key="1">
    <citation type="journal article" date="2014" name="Int. J. Syst. Evol. Microbiol.">
        <title>Complete genome sequence of Corynebacterium casei LMG S-19264T (=DSM 44701T), isolated from a smear-ripened cheese.</title>
        <authorList>
            <consortium name="US DOE Joint Genome Institute (JGI-PGF)"/>
            <person name="Walter F."/>
            <person name="Albersmeier A."/>
            <person name="Kalinowski J."/>
            <person name="Ruckert C."/>
        </authorList>
    </citation>
    <scope>NUCLEOTIDE SEQUENCE</scope>
    <source>
        <strain evidence="2">KCTC 12988</strain>
    </source>
</reference>
<comment type="caution">
    <text evidence="2">The sequence shown here is derived from an EMBL/GenBank/DDBJ whole genome shotgun (WGS) entry which is preliminary data.</text>
</comment>
<dbReference type="EMBL" id="BMXI01000003">
    <property type="protein sequence ID" value="GHC46288.1"/>
    <property type="molecule type" value="Genomic_DNA"/>
</dbReference>
<feature type="transmembrane region" description="Helical" evidence="1">
    <location>
        <begin position="132"/>
        <end position="152"/>
    </location>
</feature>
<dbReference type="Proteomes" id="UP000644507">
    <property type="component" value="Unassembled WGS sequence"/>
</dbReference>
<proteinExistence type="predicted"/>
<sequence>MDHTQAKLILSSFRPNGSDLHDPAFAEALALAAEDKELGQWLANERAQDMAFADSLADFPIPESLRESLFEALATAYDSPGYNQFDHDFAGALAGLEPPSNLRGDILAAMEIEQKVTTLPPASNARKRRKSLFSLPAIGGAAAAGIVAALVWTSLLKPSDPDITVASITPHAVQVEAINFLNGNFSLDRRDPKQESLYQFLASNELPSPNILPVGLQEADGIGCKRLDFNNKPASLICYRQSPDQPTVHLLVFQRSDIEGDLPEMAQARKSCSHCTRSGWSIASWRDEDKAFFLLGKMEPDQLAAVF</sequence>
<evidence type="ECO:0000313" key="3">
    <source>
        <dbReference type="Proteomes" id="UP000644507"/>
    </source>
</evidence>
<name>A0A918TFP9_9BACT</name>
<keyword evidence="3" id="KW-1185">Reference proteome</keyword>